<dbReference type="OrthoDB" id="5304883at2759"/>
<dbReference type="EMBL" id="SELW01000483">
    <property type="protein sequence ID" value="TID25438.1"/>
    <property type="molecule type" value="Genomic_DNA"/>
</dbReference>
<evidence type="ECO:0000313" key="3">
    <source>
        <dbReference type="Proteomes" id="UP000307173"/>
    </source>
</evidence>
<evidence type="ECO:0000313" key="2">
    <source>
        <dbReference type="EMBL" id="TID25438.1"/>
    </source>
</evidence>
<dbReference type="STRING" id="52247.A0A4T0WZX9"/>
<keyword evidence="3" id="KW-1185">Reference proteome</keyword>
<dbReference type="GO" id="GO:0019901">
    <property type="term" value="F:protein kinase binding"/>
    <property type="evidence" value="ECO:0007669"/>
    <property type="project" value="InterPro"/>
</dbReference>
<dbReference type="PANTHER" id="PTHR15615:SF108">
    <property type="entry name" value="PROTEIN CNPPD1"/>
    <property type="match status" value="1"/>
</dbReference>
<sequence>MMVLDADGAIVQDKDLGEDEIIELRLKPQKTTFNFPNDDIRKIQENTEESIKEEVDNDKVDQIKPHQDKTNERKRKASVPKESSGYKIKEKPASVSTVDVDYLLQNLKRKNMMNMSGLESLSILLWFIEKMMWLTELVDGGKINETEITELLFGETLWKSIIDNELDIENDEIDKFIIDELKDRKEKLNNRRKLEMISKSQEELGVSLRKSSLILNNFEDNDITDIDLEDYIHENIGNYEKCCTNNENLQFIHKKFYLKVEPKIGLVNYIDRINTNLDISAAVGLCTGWFLFKYLFNLRCNEYLSDGFKFNENDMKLSLRSLPLSLGASFNNNQSNSSVDEFNEEILNSQVMNPEDSSTSIISNNEESLLDCKKVTSGEVNKRNAFRLILSSVRIASKLIEDKNFKQGYYCKVTGLQKVEDLFRLELALGYGLDWELFTNEYTLWRYLLHMKCLRNAVKIIEGRINIT</sequence>
<feature type="region of interest" description="Disordered" evidence="1">
    <location>
        <begin position="32"/>
        <end position="86"/>
    </location>
</feature>
<organism evidence="2 3">
    <name type="scientific">Pichia inconspicua</name>
    <dbReference type="NCBI Taxonomy" id="52247"/>
    <lineage>
        <taxon>Eukaryota</taxon>
        <taxon>Fungi</taxon>
        <taxon>Dikarya</taxon>
        <taxon>Ascomycota</taxon>
        <taxon>Saccharomycotina</taxon>
        <taxon>Pichiomycetes</taxon>
        <taxon>Pichiales</taxon>
        <taxon>Pichiaceae</taxon>
        <taxon>Pichia</taxon>
    </lineage>
</organism>
<dbReference type="Gene3D" id="1.10.472.10">
    <property type="entry name" value="Cyclin-like"/>
    <property type="match status" value="1"/>
</dbReference>
<comment type="caution">
    <text evidence="2">The sequence shown here is derived from an EMBL/GenBank/DDBJ whole genome shotgun (WGS) entry which is preliminary data.</text>
</comment>
<dbReference type="Pfam" id="PF08613">
    <property type="entry name" value="Cyclin"/>
    <property type="match status" value="1"/>
</dbReference>
<dbReference type="Proteomes" id="UP000307173">
    <property type="component" value="Unassembled WGS sequence"/>
</dbReference>
<accession>A0A4T0WZX9</accession>
<dbReference type="GO" id="GO:0000307">
    <property type="term" value="C:cyclin-dependent protein kinase holoenzyme complex"/>
    <property type="evidence" value="ECO:0007669"/>
    <property type="project" value="UniProtKB-ARBA"/>
</dbReference>
<evidence type="ECO:0000256" key="1">
    <source>
        <dbReference type="SAM" id="MobiDB-lite"/>
    </source>
</evidence>
<reference evidence="2 3" key="1">
    <citation type="journal article" date="2019" name="Front. Genet.">
        <title>Whole-Genome Sequencing of the Opportunistic Yeast Pathogen Candida inconspicua Uncovers Its Hybrid Origin.</title>
        <authorList>
            <person name="Mixao V."/>
            <person name="Hansen A.P."/>
            <person name="Saus E."/>
            <person name="Boekhout T."/>
            <person name="Lass-Florl C."/>
            <person name="Gabaldon T."/>
        </authorList>
    </citation>
    <scope>NUCLEOTIDE SEQUENCE [LARGE SCALE GENOMIC DNA]</scope>
    <source>
        <strain evidence="2 3">CBS 180</strain>
    </source>
</reference>
<dbReference type="InterPro" id="IPR013922">
    <property type="entry name" value="Cyclin_PHO80-like"/>
</dbReference>
<gene>
    <name evidence="2" type="ORF">CANINC_002974</name>
</gene>
<feature type="compositionally biased region" description="Basic and acidic residues" evidence="1">
    <location>
        <begin position="38"/>
        <end position="71"/>
    </location>
</feature>
<proteinExistence type="predicted"/>
<dbReference type="AlphaFoldDB" id="A0A4T0WZX9"/>
<dbReference type="PANTHER" id="PTHR15615">
    <property type="match status" value="1"/>
</dbReference>
<protein>
    <submittedName>
        <fullName evidence="2">Uncharacterized protein</fullName>
    </submittedName>
</protein>
<name>A0A4T0WZX9_9ASCO</name>